<dbReference type="Proteomes" id="UP000325315">
    <property type="component" value="Unassembled WGS sequence"/>
</dbReference>
<keyword evidence="1" id="KW-0378">Hydrolase</keyword>
<keyword evidence="2" id="KW-1185">Reference proteome</keyword>
<dbReference type="Gene3D" id="3.30.420.10">
    <property type="entry name" value="Ribonuclease H-like superfamily/Ribonuclease H"/>
    <property type="match status" value="2"/>
</dbReference>
<dbReference type="InterPro" id="IPR012337">
    <property type="entry name" value="RNaseH-like_sf"/>
</dbReference>
<dbReference type="PANTHER" id="PTHR45835">
    <property type="entry name" value="YALI0A06105P"/>
    <property type="match status" value="1"/>
</dbReference>
<dbReference type="GO" id="GO:0003676">
    <property type="term" value="F:nucleic acid binding"/>
    <property type="evidence" value="ECO:0007669"/>
    <property type="project" value="InterPro"/>
</dbReference>
<name>A0A5B6VVS4_9ROSI</name>
<protein>
    <submittedName>
        <fullName evidence="1">Gag protease polyprotein</fullName>
    </submittedName>
</protein>
<dbReference type="SUPFAM" id="SSF53098">
    <property type="entry name" value="Ribonuclease H-like"/>
    <property type="match status" value="1"/>
</dbReference>
<organism evidence="1 2">
    <name type="scientific">Gossypium australe</name>
    <dbReference type="NCBI Taxonomy" id="47621"/>
    <lineage>
        <taxon>Eukaryota</taxon>
        <taxon>Viridiplantae</taxon>
        <taxon>Streptophyta</taxon>
        <taxon>Embryophyta</taxon>
        <taxon>Tracheophyta</taxon>
        <taxon>Spermatophyta</taxon>
        <taxon>Magnoliopsida</taxon>
        <taxon>eudicotyledons</taxon>
        <taxon>Gunneridae</taxon>
        <taxon>Pentapetalae</taxon>
        <taxon>rosids</taxon>
        <taxon>malvids</taxon>
        <taxon>Malvales</taxon>
        <taxon>Malvaceae</taxon>
        <taxon>Malvoideae</taxon>
        <taxon>Gossypium</taxon>
    </lineage>
</organism>
<dbReference type="InterPro" id="IPR036397">
    <property type="entry name" value="RNaseH_sf"/>
</dbReference>
<evidence type="ECO:0000313" key="2">
    <source>
        <dbReference type="Proteomes" id="UP000325315"/>
    </source>
</evidence>
<dbReference type="PANTHER" id="PTHR45835:SF99">
    <property type="entry name" value="CHROMO DOMAIN-CONTAINING PROTEIN-RELATED"/>
    <property type="match status" value="1"/>
</dbReference>
<dbReference type="GO" id="GO:0008233">
    <property type="term" value="F:peptidase activity"/>
    <property type="evidence" value="ECO:0007669"/>
    <property type="project" value="UniProtKB-KW"/>
</dbReference>
<gene>
    <name evidence="1" type="ORF">EPI10_024002</name>
</gene>
<dbReference type="AlphaFoldDB" id="A0A5B6VVS4"/>
<dbReference type="OrthoDB" id="998229at2759"/>
<comment type="caution">
    <text evidence="1">The sequence shown here is derived from an EMBL/GenBank/DDBJ whole genome shotgun (WGS) entry which is preliminary data.</text>
</comment>
<evidence type="ECO:0000313" key="1">
    <source>
        <dbReference type="EMBL" id="KAA3473639.1"/>
    </source>
</evidence>
<reference evidence="2" key="1">
    <citation type="journal article" date="2019" name="Plant Biotechnol. J.">
        <title>Genome sequencing of the Australian wild diploid species Gossypium australe highlights disease resistance and delayed gland morphogenesis.</title>
        <authorList>
            <person name="Cai Y."/>
            <person name="Cai X."/>
            <person name="Wang Q."/>
            <person name="Wang P."/>
            <person name="Zhang Y."/>
            <person name="Cai C."/>
            <person name="Xu Y."/>
            <person name="Wang K."/>
            <person name="Zhou Z."/>
            <person name="Wang C."/>
            <person name="Geng S."/>
            <person name="Li B."/>
            <person name="Dong Q."/>
            <person name="Hou Y."/>
            <person name="Wang H."/>
            <person name="Ai P."/>
            <person name="Liu Z."/>
            <person name="Yi F."/>
            <person name="Sun M."/>
            <person name="An G."/>
            <person name="Cheng J."/>
            <person name="Zhang Y."/>
            <person name="Shi Q."/>
            <person name="Xie Y."/>
            <person name="Shi X."/>
            <person name="Chang Y."/>
            <person name="Huang F."/>
            <person name="Chen Y."/>
            <person name="Hong S."/>
            <person name="Mi L."/>
            <person name="Sun Q."/>
            <person name="Zhang L."/>
            <person name="Zhou B."/>
            <person name="Peng R."/>
            <person name="Zhang X."/>
            <person name="Liu F."/>
        </authorList>
    </citation>
    <scope>NUCLEOTIDE SEQUENCE [LARGE SCALE GENOMIC DNA]</scope>
    <source>
        <strain evidence="2">cv. PA1801</strain>
    </source>
</reference>
<keyword evidence="1" id="KW-0645">Protease</keyword>
<dbReference type="GO" id="GO:0006508">
    <property type="term" value="P:proteolysis"/>
    <property type="evidence" value="ECO:0007669"/>
    <property type="project" value="UniProtKB-KW"/>
</dbReference>
<proteinExistence type="predicted"/>
<sequence length="163" mass="19109">MKQDIYEFVAKCLVCQQVKVEHQVPSGLLQPVMIPEWKWGRMNMDCVSGLPMSPKKKDEIWVVVDRLTKIAHFILVCTDYPLDRLAKLYIAEIVRFHEVLVLIISGKDPRFTSLFWKKLQEALGNWEKYFPLVEFAYNNIFQSSINMAPYEALYGCKCRIPLY</sequence>
<dbReference type="EMBL" id="SMMG02000005">
    <property type="protein sequence ID" value="KAA3473639.1"/>
    <property type="molecule type" value="Genomic_DNA"/>
</dbReference>
<accession>A0A5B6VVS4</accession>